<comment type="caution">
    <text evidence="1">The sequence shown here is derived from an EMBL/GenBank/DDBJ whole genome shotgun (WGS) entry which is preliminary data.</text>
</comment>
<sequence>MHIYWFKDSKTGHIKQVDALLNELKKDAKFVLTHIDCLEKKFRLKNIESIFKEPPKTNQKIILIGAGHGVYENILNSKKFLIKNFNMQAIAIAILRPSRKLKSFDMVCAPQHDFSNRALPKNVTTFIGSLAQPSYSTIDKNQAMIAIGGTSKHYKFDGDLLLGQLQFILSMYQSYEFKIFNSRRTPDSINLKIEEELRKHSNAQFIDFNSMESKSFQKSLRQAALKFVTPDSVNLTFESLSTPGKTYLIQIETPSYRRIFGSRKIRESMNKLVQSKQVGVVSLVKKKGGINVSKIENPSEYIEPLAEVEKLAYSIINFINIQK</sequence>
<name>A0A368BKE1_9GAMM</name>
<dbReference type="EMBL" id="QOPC01000018">
    <property type="protein sequence ID" value="RCL37711.1"/>
    <property type="molecule type" value="Genomic_DNA"/>
</dbReference>
<evidence type="ECO:0000313" key="1">
    <source>
        <dbReference type="EMBL" id="RCL37711.1"/>
    </source>
</evidence>
<accession>A0A368BKE1</accession>
<dbReference type="Pfam" id="PF06258">
    <property type="entry name" value="Mito_fiss_Elm1"/>
    <property type="match status" value="1"/>
</dbReference>
<evidence type="ECO:0008006" key="3">
    <source>
        <dbReference type="Google" id="ProtNLM"/>
    </source>
</evidence>
<gene>
    <name evidence="1" type="ORF">DBW98_03480</name>
</gene>
<organism evidence="1 2">
    <name type="scientific">SAR86 cluster bacterium</name>
    <dbReference type="NCBI Taxonomy" id="2030880"/>
    <lineage>
        <taxon>Bacteria</taxon>
        <taxon>Pseudomonadati</taxon>
        <taxon>Pseudomonadota</taxon>
        <taxon>Gammaproteobacteria</taxon>
        <taxon>SAR86 cluster</taxon>
    </lineage>
</organism>
<dbReference type="AlphaFoldDB" id="A0A368BKE1"/>
<dbReference type="InterPro" id="IPR009367">
    <property type="entry name" value="Elm1-like"/>
</dbReference>
<evidence type="ECO:0000313" key="2">
    <source>
        <dbReference type="Proteomes" id="UP000253032"/>
    </source>
</evidence>
<dbReference type="Proteomes" id="UP000253032">
    <property type="component" value="Unassembled WGS sequence"/>
</dbReference>
<proteinExistence type="predicted"/>
<reference evidence="1 2" key="1">
    <citation type="journal article" date="2018" name="Microbiome">
        <title>Fine metagenomic profile of the Mediterranean stratified and mixed water columns revealed by assembly and recruitment.</title>
        <authorList>
            <person name="Haro-Moreno J.M."/>
            <person name="Lopez-Perez M."/>
            <person name="De La Torre J.R."/>
            <person name="Picazo A."/>
            <person name="Camacho A."/>
            <person name="Rodriguez-Valera F."/>
        </authorList>
    </citation>
    <scope>NUCLEOTIDE SEQUENCE [LARGE SCALE GENOMIC DNA]</scope>
    <source>
        <strain evidence="1">MED-G84</strain>
    </source>
</reference>
<protein>
    <recommendedName>
        <fullName evidence="3">Nucleoside-diphosphate sugar epimerase</fullName>
    </recommendedName>
</protein>